<organism evidence="1 2">
    <name type="scientific">Pandoraea communis</name>
    <dbReference type="NCBI Taxonomy" id="2508297"/>
    <lineage>
        <taxon>Bacteria</taxon>
        <taxon>Pseudomonadati</taxon>
        <taxon>Pseudomonadota</taxon>
        <taxon>Betaproteobacteria</taxon>
        <taxon>Burkholderiales</taxon>
        <taxon>Burkholderiaceae</taxon>
        <taxon>Pandoraea</taxon>
    </lineage>
</organism>
<dbReference type="Pfam" id="PF06296">
    <property type="entry name" value="RelE"/>
    <property type="match status" value="1"/>
</dbReference>
<name>A0A5E4RD47_9BURK</name>
<dbReference type="EMBL" id="CABPSJ010000001">
    <property type="protein sequence ID" value="VVD60422.1"/>
    <property type="molecule type" value="Genomic_DNA"/>
</dbReference>
<reference evidence="1 2" key="1">
    <citation type="submission" date="2019-08" db="EMBL/GenBank/DDBJ databases">
        <authorList>
            <person name="Peeters C."/>
        </authorList>
    </citation>
    <scope>NUCLEOTIDE SEQUENCE [LARGE SCALE GENOMIC DNA]</scope>
    <source>
        <strain evidence="1 2">LMG 31110</strain>
    </source>
</reference>
<gene>
    <name evidence="1" type="ORF">PCO31110_00071</name>
</gene>
<evidence type="ECO:0000313" key="2">
    <source>
        <dbReference type="Proteomes" id="UP000337189"/>
    </source>
</evidence>
<dbReference type="AlphaFoldDB" id="A0A5E4RD47"/>
<proteinExistence type="predicted"/>
<dbReference type="OrthoDB" id="8607264at2"/>
<protein>
    <recommendedName>
        <fullName evidence="3">Addiction module toxin RelE</fullName>
    </recommendedName>
</protein>
<dbReference type="InterPro" id="IPR009387">
    <property type="entry name" value="HigB-2"/>
</dbReference>
<accession>A0A5E4RD47</accession>
<sequence length="134" mass="15061">MPVARNRATETGQERIRIFVTRKFAGDARNAGIANDQLYKVAREWASRGVGGNPLGAGVVKARLRNGDFRALFLEKEEIWIIFAYLFDKQDEKNVGPKTLTGFKKLAKDFKNLPAKAFEEMLRSGALVEICKND</sequence>
<dbReference type="RefSeq" id="WP_150689364.1">
    <property type="nucleotide sequence ID" value="NZ_CABPSJ010000001.1"/>
</dbReference>
<evidence type="ECO:0008006" key="3">
    <source>
        <dbReference type="Google" id="ProtNLM"/>
    </source>
</evidence>
<dbReference type="Proteomes" id="UP000337189">
    <property type="component" value="Unassembled WGS sequence"/>
</dbReference>
<evidence type="ECO:0000313" key="1">
    <source>
        <dbReference type="EMBL" id="VVD60422.1"/>
    </source>
</evidence>